<dbReference type="OrthoDB" id="423373at2"/>
<dbReference type="Pfam" id="PF14233">
    <property type="entry name" value="DUF4335"/>
    <property type="match status" value="1"/>
</dbReference>
<dbReference type="AlphaFoldDB" id="M1WXF1"/>
<reference evidence="1 2" key="1">
    <citation type="submission" date="2012-05" db="EMBL/GenBank/DDBJ databases">
        <authorList>
            <person name="Hilton J."/>
        </authorList>
    </citation>
    <scope>NUCLEOTIDE SEQUENCE [LARGE SCALE GENOMIC DNA]</scope>
    <source>
        <strain evidence="1 2">HH01</strain>
    </source>
</reference>
<evidence type="ECO:0000313" key="1">
    <source>
        <dbReference type="EMBL" id="CCH66297.1"/>
    </source>
</evidence>
<comment type="caution">
    <text evidence="1">The sequence shown here is derived from an EMBL/GenBank/DDBJ whole genome shotgun (WGS) entry which is preliminary data.</text>
</comment>
<evidence type="ECO:0000313" key="2">
    <source>
        <dbReference type="Proteomes" id="UP000053051"/>
    </source>
</evidence>
<protein>
    <submittedName>
        <fullName evidence="1">FOG: WD40 repeat</fullName>
    </submittedName>
</protein>
<gene>
    <name evidence="1" type="ORF">RINTHH_1420</name>
</gene>
<keyword evidence="2" id="KW-1185">Reference proteome</keyword>
<reference evidence="2" key="2">
    <citation type="submission" date="2016-01" db="EMBL/GenBank/DDBJ databases">
        <title>Diatom-associated endosymboitic cyanobacterium lacks core nitrogen metabolism enzymes.</title>
        <authorList>
            <person name="Hilton J.A."/>
            <person name="Foster R.A."/>
            <person name="Tripp H.J."/>
            <person name="Carter B.J."/>
            <person name="Zehr J.P."/>
            <person name="Villareal T.A."/>
        </authorList>
    </citation>
    <scope>NUCLEOTIDE SEQUENCE [LARGE SCALE GENOMIC DNA]</scope>
    <source>
        <strain evidence="2">HH01</strain>
    </source>
</reference>
<sequence>MSIQRKYSLPNCTLILEGLSNTAQANSPQEIRPLLSILVNAECHLSGLKEPITGGREFFESLVRAVSAYAQEFLSNVSNSQANKKEFEPVQLEKLSDNQHRLVLRMHEVQDSNFQAPTALDISTVQLFDLVEAVDQFLADSQTLPEITLELQPVVNHYNSVIQIFLKQAIPATLGVSSLAAAAIIFGVLPPPKFHPIQKIQSDESSIQPSESTLSRKTVDIWGDDSKISKVNTDNDNNASDPNIIDLETVLKTVPEINNASQLKLLNRHVYNQINPEWKNRVVLKQDLIYRVGVAADGAIIGYKAINKEANKNIGITPLPQLLYIPTNQKFINNEPIAQFRIVFRKSQVLEVSPWNGYANTPDVVGPRIKNNVQIKQLRQKLFDNIRENWGETSAYKHVLKYRVAVTGDGLIADYEPLNQMAFDYYKETPLPEMFSAIYGSNITAPNNQEPLAHYQVEFLPSGKLDVKYWKGYK</sequence>
<organism evidence="1 2">
    <name type="scientific">Richelia intracellularis HH01</name>
    <dbReference type="NCBI Taxonomy" id="1165094"/>
    <lineage>
        <taxon>Bacteria</taxon>
        <taxon>Bacillati</taxon>
        <taxon>Cyanobacteriota</taxon>
        <taxon>Cyanophyceae</taxon>
        <taxon>Nostocales</taxon>
        <taxon>Nostocaceae</taxon>
        <taxon>Richelia</taxon>
    </lineage>
</organism>
<dbReference type="EMBL" id="CAIY01000006">
    <property type="protein sequence ID" value="CCH66297.1"/>
    <property type="molecule type" value="Genomic_DNA"/>
</dbReference>
<accession>M1WXF1</accession>
<dbReference type="STRING" id="1165094.RINTHH_1420"/>
<dbReference type="Proteomes" id="UP000053051">
    <property type="component" value="Unassembled WGS sequence"/>
</dbReference>
<dbReference type="InterPro" id="IPR025569">
    <property type="entry name" value="DUF4335"/>
</dbReference>
<dbReference type="RefSeq" id="WP_008231604.1">
    <property type="nucleotide sequence ID" value="NZ_CAIY01000006.1"/>
</dbReference>
<proteinExistence type="predicted"/>
<name>M1WXF1_9NOST</name>